<dbReference type="InterPro" id="IPR005135">
    <property type="entry name" value="Endo/exonuclease/phosphatase"/>
</dbReference>
<keyword evidence="2" id="KW-0540">Nuclease</keyword>
<dbReference type="EMBL" id="CP006272">
    <property type="protein sequence ID" value="AGZ40522.1"/>
    <property type="molecule type" value="Genomic_DNA"/>
</dbReference>
<dbReference type="Proteomes" id="UP000017746">
    <property type="component" value="Chromosome"/>
</dbReference>
<keyword evidence="2" id="KW-0269">Exonuclease</keyword>
<dbReference type="HOGENOM" id="CLU_060500_5_0_11"/>
<dbReference type="KEGG" id="afs:AFR_11165"/>
<dbReference type="RefSeq" id="WP_023360473.1">
    <property type="nucleotide sequence ID" value="NC_022657.1"/>
</dbReference>
<dbReference type="GO" id="GO:0004519">
    <property type="term" value="F:endonuclease activity"/>
    <property type="evidence" value="ECO:0007669"/>
    <property type="project" value="UniProtKB-KW"/>
</dbReference>
<evidence type="ECO:0000313" key="2">
    <source>
        <dbReference type="EMBL" id="AGZ40522.1"/>
    </source>
</evidence>
<dbReference type="PATRIC" id="fig|1246995.3.peg.2274"/>
<dbReference type="OrthoDB" id="3789924at2"/>
<keyword evidence="3" id="KW-1185">Reference proteome</keyword>
<feature type="domain" description="Endonuclease/exonuclease/phosphatase" evidence="1">
    <location>
        <begin position="63"/>
        <end position="283"/>
    </location>
</feature>
<dbReference type="eggNOG" id="COG3021">
    <property type="taxonomic scope" value="Bacteria"/>
</dbReference>
<dbReference type="Pfam" id="PF03372">
    <property type="entry name" value="Exo_endo_phos"/>
    <property type="match status" value="1"/>
</dbReference>
<organism evidence="2 3">
    <name type="scientific">Actinoplanes friuliensis DSM 7358</name>
    <dbReference type="NCBI Taxonomy" id="1246995"/>
    <lineage>
        <taxon>Bacteria</taxon>
        <taxon>Bacillati</taxon>
        <taxon>Actinomycetota</taxon>
        <taxon>Actinomycetes</taxon>
        <taxon>Micromonosporales</taxon>
        <taxon>Micromonosporaceae</taxon>
        <taxon>Actinoplanes</taxon>
    </lineage>
</organism>
<dbReference type="SUPFAM" id="SSF56219">
    <property type="entry name" value="DNase I-like"/>
    <property type="match status" value="1"/>
</dbReference>
<keyword evidence="2" id="KW-0378">Hydrolase</keyword>
<gene>
    <name evidence="2" type="ORF">AFR_11165</name>
</gene>
<sequence length="293" mass="31397">MRSPEPARRSLMPIAALAATVILLVTGAASVNEPATNIAAGGEAVPESGRAVRPAPAPTVRVMSFNTCGAACNDGEVPRTAAYLARTVIAQRSEVVFLQELCRSQFRKIQSLTRTRGYQAIFAAQTRSRRCGGDFGVALLVRGKTWGKVVRRLPGRPGFERRVLLGAQAQVAGRQTFVAVVHTSPSVRAGRPRQLRAVADFLRPYASGPAIVGGDFNTLPGDPGLSGLLSRTAGGTGRYLELDQLRRRPTFETVSRKIDYIFASESSFASPAAAGLRTTMSDHRIYVGTFRAI</sequence>
<dbReference type="AlphaFoldDB" id="U5VUM5"/>
<protein>
    <submittedName>
        <fullName evidence="2">Endonuclease/exonuclease/phosphatase</fullName>
    </submittedName>
</protein>
<evidence type="ECO:0000259" key="1">
    <source>
        <dbReference type="Pfam" id="PF03372"/>
    </source>
</evidence>
<evidence type="ECO:0000313" key="3">
    <source>
        <dbReference type="Proteomes" id="UP000017746"/>
    </source>
</evidence>
<reference evidence="2 3" key="1">
    <citation type="journal article" date="2014" name="J. Biotechnol.">
        <title>Complete genome sequence of the actinobacterium Actinoplanes friuliensis HAG 010964, producer of the lipopeptide antibiotic friulimycin.</title>
        <authorList>
            <person name="Ruckert C."/>
            <person name="Szczepanowski R."/>
            <person name="Albersmeier A."/>
            <person name="Goesmann A."/>
            <person name="Fischer N."/>
            <person name="Steinkamper A."/>
            <person name="Puhler A."/>
            <person name="Biener R."/>
            <person name="Schwartz D."/>
            <person name="Kalinowski J."/>
        </authorList>
    </citation>
    <scope>NUCLEOTIDE SEQUENCE [LARGE SCALE GENOMIC DNA]</scope>
    <source>
        <strain evidence="2 3">DSM 7358</strain>
    </source>
</reference>
<dbReference type="GO" id="GO:0004527">
    <property type="term" value="F:exonuclease activity"/>
    <property type="evidence" value="ECO:0007669"/>
    <property type="project" value="UniProtKB-KW"/>
</dbReference>
<keyword evidence="2" id="KW-0255">Endonuclease</keyword>
<name>U5VUM5_9ACTN</name>
<dbReference type="InterPro" id="IPR036691">
    <property type="entry name" value="Endo/exonu/phosph_ase_sf"/>
</dbReference>
<proteinExistence type="predicted"/>
<accession>U5VUM5</accession>
<dbReference type="STRING" id="1246995.AFR_11165"/>
<dbReference type="Gene3D" id="3.60.10.10">
    <property type="entry name" value="Endonuclease/exonuclease/phosphatase"/>
    <property type="match status" value="1"/>
</dbReference>